<reference evidence="1" key="2">
    <citation type="journal article" date="2015" name="Fish Shellfish Immunol.">
        <title>Early steps in the European eel (Anguilla anguilla)-Vibrio vulnificus interaction in the gills: Role of the RtxA13 toxin.</title>
        <authorList>
            <person name="Callol A."/>
            <person name="Pajuelo D."/>
            <person name="Ebbesson L."/>
            <person name="Teles M."/>
            <person name="MacKenzie S."/>
            <person name="Amaro C."/>
        </authorList>
    </citation>
    <scope>NUCLEOTIDE SEQUENCE</scope>
</reference>
<reference evidence="1" key="1">
    <citation type="submission" date="2014-11" db="EMBL/GenBank/DDBJ databases">
        <authorList>
            <person name="Amaro Gonzalez C."/>
        </authorList>
    </citation>
    <scope>NUCLEOTIDE SEQUENCE</scope>
</reference>
<dbReference type="AlphaFoldDB" id="A0A0E9Q1Q7"/>
<organism evidence="1">
    <name type="scientific">Anguilla anguilla</name>
    <name type="common">European freshwater eel</name>
    <name type="synonym">Muraena anguilla</name>
    <dbReference type="NCBI Taxonomy" id="7936"/>
    <lineage>
        <taxon>Eukaryota</taxon>
        <taxon>Metazoa</taxon>
        <taxon>Chordata</taxon>
        <taxon>Craniata</taxon>
        <taxon>Vertebrata</taxon>
        <taxon>Euteleostomi</taxon>
        <taxon>Actinopterygii</taxon>
        <taxon>Neopterygii</taxon>
        <taxon>Teleostei</taxon>
        <taxon>Anguilliformes</taxon>
        <taxon>Anguillidae</taxon>
        <taxon>Anguilla</taxon>
    </lineage>
</organism>
<sequence>MAQPLVINDLQKSRRFLHQLYEQYSSRDTSSALILQSANQSDVCESHMAAVQSKCTTVTLALQS</sequence>
<name>A0A0E9Q1Q7_ANGAN</name>
<dbReference type="EMBL" id="GBXM01097878">
    <property type="protein sequence ID" value="JAH10699.1"/>
    <property type="molecule type" value="Transcribed_RNA"/>
</dbReference>
<accession>A0A0E9Q1Q7</accession>
<proteinExistence type="predicted"/>
<evidence type="ECO:0000313" key="1">
    <source>
        <dbReference type="EMBL" id="JAH10699.1"/>
    </source>
</evidence>
<protein>
    <submittedName>
        <fullName evidence="1">Uncharacterized protein</fullName>
    </submittedName>
</protein>